<accession>A0A0C4DYG1</accession>
<dbReference type="AlphaFoldDB" id="A0A0C4DYG1"/>
<dbReference type="EMBL" id="ADBL01001197">
    <property type="status" value="NOT_ANNOTATED_CDS"/>
    <property type="molecule type" value="Genomic_DNA"/>
</dbReference>
<reference evidence="4" key="2">
    <citation type="submission" date="2010-05" db="EMBL/GenBank/DDBJ databases">
        <title>The genome sequence of Magnaporthe poae strain ATCC 64411.</title>
        <authorList>
            <person name="Ma L.-J."/>
            <person name="Dead R."/>
            <person name="Young S."/>
            <person name="Zeng Q."/>
            <person name="Koehrsen M."/>
            <person name="Alvarado L."/>
            <person name="Berlin A."/>
            <person name="Chapman S.B."/>
            <person name="Chen Z."/>
            <person name="Freedman E."/>
            <person name="Gellesch M."/>
            <person name="Goldberg J."/>
            <person name="Griggs A."/>
            <person name="Gujja S."/>
            <person name="Heilman E.R."/>
            <person name="Heiman D."/>
            <person name="Hepburn T."/>
            <person name="Howarth C."/>
            <person name="Jen D."/>
            <person name="Larson L."/>
            <person name="Mehta T."/>
            <person name="Neiman D."/>
            <person name="Pearson M."/>
            <person name="Roberts A."/>
            <person name="Saif S."/>
            <person name="Shea T."/>
            <person name="Shenoy N."/>
            <person name="Sisk P."/>
            <person name="Stolte C."/>
            <person name="Sykes S."/>
            <person name="Walk T."/>
            <person name="White J."/>
            <person name="Yandava C."/>
            <person name="Haas B."/>
            <person name="Nusbaum C."/>
            <person name="Birren B."/>
        </authorList>
    </citation>
    <scope>NUCLEOTIDE SEQUENCE [LARGE SCALE GENOMIC DNA]</scope>
    <source>
        <strain evidence="4">ATCC 64411 / 73-15</strain>
    </source>
</reference>
<evidence type="ECO:0000256" key="1">
    <source>
        <dbReference type="SAM" id="MobiDB-lite"/>
    </source>
</evidence>
<organism evidence="3 4">
    <name type="scientific">Magnaporthiopsis poae (strain ATCC 64411 / 73-15)</name>
    <name type="common">Kentucky bluegrass fungus</name>
    <name type="synonym">Magnaporthe poae</name>
    <dbReference type="NCBI Taxonomy" id="644358"/>
    <lineage>
        <taxon>Eukaryota</taxon>
        <taxon>Fungi</taxon>
        <taxon>Dikarya</taxon>
        <taxon>Ascomycota</taxon>
        <taxon>Pezizomycotina</taxon>
        <taxon>Sordariomycetes</taxon>
        <taxon>Sordariomycetidae</taxon>
        <taxon>Magnaporthales</taxon>
        <taxon>Magnaporthaceae</taxon>
        <taxon>Magnaporthiopsis</taxon>
    </lineage>
</organism>
<keyword evidence="4" id="KW-1185">Reference proteome</keyword>
<evidence type="ECO:0000313" key="3">
    <source>
        <dbReference type="EnsemblFungi" id="MAPG_05082T0"/>
    </source>
</evidence>
<reference evidence="2" key="3">
    <citation type="submission" date="2011-03" db="EMBL/GenBank/DDBJ databases">
        <title>Annotation of Magnaporthe poae ATCC 64411.</title>
        <authorList>
            <person name="Ma L.-J."/>
            <person name="Dead R."/>
            <person name="Young S.K."/>
            <person name="Zeng Q."/>
            <person name="Gargeya S."/>
            <person name="Fitzgerald M."/>
            <person name="Haas B."/>
            <person name="Abouelleil A."/>
            <person name="Alvarado L."/>
            <person name="Arachchi H.M."/>
            <person name="Berlin A."/>
            <person name="Brown A."/>
            <person name="Chapman S.B."/>
            <person name="Chen Z."/>
            <person name="Dunbar C."/>
            <person name="Freedman E."/>
            <person name="Gearin G."/>
            <person name="Gellesch M."/>
            <person name="Goldberg J."/>
            <person name="Griggs A."/>
            <person name="Gujja S."/>
            <person name="Heiman D."/>
            <person name="Howarth C."/>
            <person name="Larson L."/>
            <person name="Lui A."/>
            <person name="MacDonald P.J.P."/>
            <person name="Mehta T."/>
            <person name="Montmayeur A."/>
            <person name="Murphy C."/>
            <person name="Neiman D."/>
            <person name="Pearson M."/>
            <person name="Priest M."/>
            <person name="Roberts A."/>
            <person name="Saif S."/>
            <person name="Shea T."/>
            <person name="Shenoy N."/>
            <person name="Sisk P."/>
            <person name="Stolte C."/>
            <person name="Sykes S."/>
            <person name="Yandava C."/>
            <person name="Wortman J."/>
            <person name="Nusbaum C."/>
            <person name="Birren B."/>
        </authorList>
    </citation>
    <scope>NUCLEOTIDE SEQUENCE</scope>
    <source>
        <strain evidence="2">ATCC 64411</strain>
    </source>
</reference>
<feature type="compositionally biased region" description="Low complexity" evidence="1">
    <location>
        <begin position="105"/>
        <end position="116"/>
    </location>
</feature>
<dbReference type="EMBL" id="GL876969">
    <property type="protein sequence ID" value="KLU86063.1"/>
    <property type="molecule type" value="Genomic_DNA"/>
</dbReference>
<reference evidence="3" key="4">
    <citation type="journal article" date="2015" name="G3 (Bethesda)">
        <title>Genome sequences of three phytopathogenic species of the Magnaporthaceae family of fungi.</title>
        <authorList>
            <person name="Okagaki L.H."/>
            <person name="Nunes C.C."/>
            <person name="Sailsbery J."/>
            <person name="Clay B."/>
            <person name="Brown D."/>
            <person name="John T."/>
            <person name="Oh Y."/>
            <person name="Young N."/>
            <person name="Fitzgerald M."/>
            <person name="Haas B.J."/>
            <person name="Zeng Q."/>
            <person name="Young S."/>
            <person name="Adiconis X."/>
            <person name="Fan L."/>
            <person name="Levin J.Z."/>
            <person name="Mitchell T.K."/>
            <person name="Okubara P.A."/>
            <person name="Farman M.L."/>
            <person name="Kohn L.M."/>
            <person name="Birren B."/>
            <person name="Ma L.-J."/>
            <person name="Dean R.A."/>
        </authorList>
    </citation>
    <scope>NUCLEOTIDE SEQUENCE</scope>
    <source>
        <strain evidence="3">ATCC 64411 / 73-15</strain>
    </source>
</reference>
<dbReference type="Proteomes" id="UP000011715">
    <property type="component" value="Unassembled WGS sequence"/>
</dbReference>
<feature type="compositionally biased region" description="Low complexity" evidence="1">
    <location>
        <begin position="138"/>
        <end position="155"/>
    </location>
</feature>
<proteinExistence type="predicted"/>
<feature type="region of interest" description="Disordered" evidence="1">
    <location>
        <begin position="93"/>
        <end position="171"/>
    </location>
</feature>
<reference evidence="3" key="5">
    <citation type="submission" date="2015-06" db="UniProtKB">
        <authorList>
            <consortium name="EnsemblFungi"/>
        </authorList>
    </citation>
    <scope>IDENTIFICATION</scope>
    <source>
        <strain evidence="3">ATCC 64411</strain>
    </source>
</reference>
<feature type="compositionally biased region" description="Low complexity" evidence="1">
    <location>
        <begin position="56"/>
        <end position="65"/>
    </location>
</feature>
<name>A0A0C4DYG1_MAGP6</name>
<sequence length="238" mass="25820">MCWDAWNITRHHRDAIERREWRTAAPVVGLTLVHREEAGAAGTADVAERMEEDAGELAAATTGGEEYQRGGARGACRLFWRGKVCSCAWEGGKVAAGGGGGERPSSSVRTWSSSSSALHDPDGRRVPTPNRIRPENMNNPSNPGGGAASAAVNPVNQPPSPAAHRSARYRPTPVSVAMQDDAGRSVEMLFIRGQHRTFFPDERRLVREFVRCWNRGVVSREAKAPYTDACSMAAVVVR</sequence>
<protein>
    <submittedName>
        <fullName evidence="2 3">Uncharacterized protein</fullName>
    </submittedName>
</protein>
<feature type="region of interest" description="Disordered" evidence="1">
    <location>
        <begin position="40"/>
        <end position="69"/>
    </location>
</feature>
<dbReference type="VEuPathDB" id="FungiDB:MAPG_05082"/>
<reference evidence="2" key="1">
    <citation type="submission" date="2010-05" db="EMBL/GenBank/DDBJ databases">
        <title>The Genome Sequence of Magnaporthe poae strain ATCC 64411.</title>
        <authorList>
            <consortium name="The Broad Institute Genome Sequencing Platform"/>
            <consortium name="Broad Institute Genome Sequencing Center for Infectious Disease"/>
            <person name="Ma L.-J."/>
            <person name="Dead R."/>
            <person name="Young S."/>
            <person name="Zeng Q."/>
            <person name="Koehrsen M."/>
            <person name="Alvarado L."/>
            <person name="Berlin A."/>
            <person name="Chapman S.B."/>
            <person name="Chen Z."/>
            <person name="Freedman E."/>
            <person name="Gellesch M."/>
            <person name="Goldberg J."/>
            <person name="Griggs A."/>
            <person name="Gujja S."/>
            <person name="Heilman E.R."/>
            <person name="Heiman D."/>
            <person name="Hepburn T."/>
            <person name="Howarth C."/>
            <person name="Jen D."/>
            <person name="Larson L."/>
            <person name="Mehta T."/>
            <person name="Neiman D."/>
            <person name="Pearson M."/>
            <person name="Roberts A."/>
            <person name="Saif S."/>
            <person name="Shea T."/>
            <person name="Shenoy N."/>
            <person name="Sisk P."/>
            <person name="Stolte C."/>
            <person name="Sykes S."/>
            <person name="Walk T."/>
            <person name="White J."/>
            <person name="Yandava C."/>
            <person name="Haas B."/>
            <person name="Nusbaum C."/>
            <person name="Birren B."/>
        </authorList>
    </citation>
    <scope>NUCLEOTIDE SEQUENCE</scope>
    <source>
        <strain evidence="2">ATCC 64411</strain>
    </source>
</reference>
<gene>
    <name evidence="2" type="ORF">MAPG_05082</name>
</gene>
<evidence type="ECO:0000313" key="4">
    <source>
        <dbReference type="Proteomes" id="UP000011715"/>
    </source>
</evidence>
<dbReference type="EnsemblFungi" id="MAPG_05082T0">
    <property type="protein sequence ID" value="MAPG_05082T0"/>
    <property type="gene ID" value="MAPG_05082"/>
</dbReference>
<evidence type="ECO:0000313" key="2">
    <source>
        <dbReference type="EMBL" id="KLU86063.1"/>
    </source>
</evidence>